<evidence type="ECO:0000313" key="2">
    <source>
        <dbReference type="Proteomes" id="UP001597286"/>
    </source>
</evidence>
<dbReference type="Proteomes" id="UP001597286">
    <property type="component" value="Unassembled WGS sequence"/>
</dbReference>
<gene>
    <name evidence="1" type="ORF">ACFSJG_04340</name>
</gene>
<dbReference type="RefSeq" id="WP_378483979.1">
    <property type="nucleotide sequence ID" value="NZ_JBHUFB010000007.1"/>
</dbReference>
<dbReference type="InterPro" id="IPR007423">
    <property type="entry name" value="Sel_put"/>
</dbReference>
<dbReference type="EMBL" id="JBHUFB010000007">
    <property type="protein sequence ID" value="MFD1811432.1"/>
    <property type="molecule type" value="Genomic_DNA"/>
</dbReference>
<name>A0ABW4NZ04_9NOCA</name>
<keyword evidence="2" id="KW-1185">Reference proteome</keyword>
<sequence>MRGVLWWVRSLMGDHDYERFVAHRARAHPGEPVPTERDYWRARYADADRNPGARCC</sequence>
<dbReference type="Pfam" id="PF04328">
    <property type="entry name" value="Sel_put"/>
    <property type="match status" value="1"/>
</dbReference>
<protein>
    <submittedName>
        <fullName evidence="1">YbdD/YjiX family protein</fullName>
    </submittedName>
</protein>
<comment type="caution">
    <text evidence="1">The sequence shown here is derived from an EMBL/GenBank/DDBJ whole genome shotgun (WGS) entry which is preliminary data.</text>
</comment>
<reference evidence="2" key="1">
    <citation type="journal article" date="2019" name="Int. J. Syst. Evol. Microbiol.">
        <title>The Global Catalogue of Microorganisms (GCM) 10K type strain sequencing project: providing services to taxonomists for standard genome sequencing and annotation.</title>
        <authorList>
            <consortium name="The Broad Institute Genomics Platform"/>
            <consortium name="The Broad Institute Genome Sequencing Center for Infectious Disease"/>
            <person name="Wu L."/>
            <person name="Ma J."/>
        </authorList>
    </citation>
    <scope>NUCLEOTIDE SEQUENCE [LARGE SCALE GENOMIC DNA]</scope>
    <source>
        <strain evidence="2">DT72</strain>
    </source>
</reference>
<proteinExistence type="predicted"/>
<accession>A0ABW4NZ04</accession>
<evidence type="ECO:0000313" key="1">
    <source>
        <dbReference type="EMBL" id="MFD1811432.1"/>
    </source>
</evidence>
<organism evidence="1 2">
    <name type="scientific">Rhodococcus gannanensis</name>
    <dbReference type="NCBI Taxonomy" id="1960308"/>
    <lineage>
        <taxon>Bacteria</taxon>
        <taxon>Bacillati</taxon>
        <taxon>Actinomycetota</taxon>
        <taxon>Actinomycetes</taxon>
        <taxon>Mycobacteriales</taxon>
        <taxon>Nocardiaceae</taxon>
        <taxon>Rhodococcus</taxon>
    </lineage>
</organism>